<dbReference type="GO" id="GO:0042795">
    <property type="term" value="P:snRNA transcription by RNA polymerase II"/>
    <property type="evidence" value="ECO:0007669"/>
    <property type="project" value="TreeGrafter"/>
</dbReference>
<dbReference type="EMBL" id="LHPG02000002">
    <property type="protein sequence ID" value="PRW60276.1"/>
    <property type="molecule type" value="Genomic_DNA"/>
</dbReference>
<keyword evidence="6" id="KW-0539">Nucleus</keyword>
<dbReference type="InterPro" id="IPR022042">
    <property type="entry name" value="snRNA-activating_su3"/>
</dbReference>
<feature type="compositionally biased region" description="Acidic residues" evidence="7">
    <location>
        <begin position="407"/>
        <end position="417"/>
    </location>
</feature>
<evidence type="ECO:0000256" key="5">
    <source>
        <dbReference type="ARBA" id="ARBA00023163"/>
    </source>
</evidence>
<dbReference type="Proteomes" id="UP000239899">
    <property type="component" value="Unassembled WGS sequence"/>
</dbReference>
<gene>
    <name evidence="8" type="ORF">C2E21_1030</name>
</gene>
<name>A0A2P6U1T2_CHLSO</name>
<feature type="compositionally biased region" description="Pro residues" evidence="7">
    <location>
        <begin position="441"/>
        <end position="450"/>
    </location>
</feature>
<feature type="region of interest" description="Disordered" evidence="7">
    <location>
        <begin position="803"/>
        <end position="866"/>
    </location>
</feature>
<organism evidence="8 9">
    <name type="scientific">Chlorella sorokiniana</name>
    <name type="common">Freshwater green alga</name>
    <dbReference type="NCBI Taxonomy" id="3076"/>
    <lineage>
        <taxon>Eukaryota</taxon>
        <taxon>Viridiplantae</taxon>
        <taxon>Chlorophyta</taxon>
        <taxon>core chlorophytes</taxon>
        <taxon>Trebouxiophyceae</taxon>
        <taxon>Chlorellales</taxon>
        <taxon>Chlorellaceae</taxon>
        <taxon>Chlorella clade</taxon>
        <taxon>Chlorella</taxon>
    </lineage>
</organism>
<dbReference type="GO" id="GO:0005634">
    <property type="term" value="C:nucleus"/>
    <property type="evidence" value="ECO:0007669"/>
    <property type="project" value="UniProtKB-SubCell"/>
</dbReference>
<reference evidence="8 9" key="1">
    <citation type="journal article" date="2018" name="Plant J.">
        <title>Genome sequences of Chlorella sorokiniana UTEX 1602 and Micractinium conductrix SAG 241.80: implications to maltose excretion by a green alga.</title>
        <authorList>
            <person name="Arriola M.B."/>
            <person name="Velmurugan N."/>
            <person name="Zhang Y."/>
            <person name="Plunkett M.H."/>
            <person name="Hondzo H."/>
            <person name="Barney B.M."/>
        </authorList>
    </citation>
    <scope>NUCLEOTIDE SEQUENCE [LARGE SCALE GENOMIC DNA]</scope>
    <source>
        <strain evidence="9">UTEX 1602</strain>
    </source>
</reference>
<dbReference type="GO" id="GO:0042796">
    <property type="term" value="P:snRNA transcription by RNA polymerase III"/>
    <property type="evidence" value="ECO:0007669"/>
    <property type="project" value="TreeGrafter"/>
</dbReference>
<keyword evidence="5" id="KW-0804">Transcription</keyword>
<dbReference type="Pfam" id="PF12251">
    <property type="entry name" value="SNAPC3"/>
    <property type="match status" value="1"/>
</dbReference>
<feature type="region of interest" description="Disordered" evidence="7">
    <location>
        <begin position="404"/>
        <end position="457"/>
    </location>
</feature>
<sequence>MARVAAGRGASTPRFVISTGDNFYSYGLTGASDPNFRTKFSSVYAHHTLQARAPAQQAVSMPALTGTARRPPNACLLPLSAADALDWVNNQVWLRNTLNRNTADWKLIVGHHPPHSSGRYAPGVLEVQVAVQRLIKRSGAQVYFAGSGAQRSTVGFGTPAANPTSRYSQWGRMSEGFALVKITLQEMRVEGSEQRLAVAQTHMEAPQRATAAPQRQPHPLCNAGAPPSLKTAATNAFSVAAWRQEALQFKWRLEALLAADAAGDGRKAAGGVPGGRDASMETPDGDQVDAEAAAAEAALDAALQQPAAEQGVHQEQQQQQAAEPQQAAQPQPQPPPQGPQPPPLDASDLQLPTLHEALIRQLAAEHEAARRQAQLEAGPQAAMIQATRLAQRQAVDWERHGWRPADADEEAKEEEEAVQQQEEVQGDLLPPAQQQQQQPLPALPAPPPLPLLLSAPVPDAAGRDGAAVASSVAQLDGLPLLPGLTLPLPFPLPVMGDMQSQAASNLQLPLLPPIASQLQPMEGVIAERQQAQQPAPAPAEQQAAGASQQQQQPQQEQQQQQEQEPEQQQQQPEQQQQQEQQGQQQQQQPAEPPQPDQQPAKQEEEQEEQGGGRARRQRKRPRWLEDSIDPGAAEQAAGQAILPALQLPLPIPAPPMLSFFLPPVPLPPLPGQEAAAGALPLLPFPPLAQPEQQEQPAAQPAVAAEDEVQAAAVAGQQPEAPAAAEQQAAQPPAVQPVAGAPDAPQPAALELPAAGLFDPLLPLPPLSAEWDALLAQLFAQQPGQLPLLPLPWQQMEQLLFFPPLPELPGAADQQRQQRPRRGGGGARGRGRSRGRGDGSGRGRGREADAEDTPGWKGRHPSDRQLSHWRTKMEEVAQMRPERQLLLEAYRQRAQAVKAQRERERQRAAGHLASIADSELEPPGSWQLFQDARSRQLQLVAVAAAETAQLERSGSEPPADRLGEEEVVLHVALHVPHAPHLASEEWLVLGSQLLTDLRDCLFCVSDQNAEAMEKEENARRGAVGQPPLSLCKPSGYFYIEGTFYNDMRQPGAQDYSEPIRRFNREQGIEAPPHPPPGATRLDVTTTEFSAARMEATRFDSLWLRLGAGAANLYSHQGGCEHLLSFQDVRLFDAGCDPPLRRHYPFRLCPPQHMIIRDCEVCGARVAKKVTYDDRAAPHSPFFWCDDCYGLMHYDAEGAALYTDFSVFPYTQEYPAGLAHKAAAVARREAASDAPA</sequence>
<feature type="region of interest" description="Disordered" evidence="7">
    <location>
        <begin position="685"/>
        <end position="746"/>
    </location>
</feature>
<keyword evidence="3" id="KW-0805">Transcription regulation</keyword>
<evidence type="ECO:0000313" key="9">
    <source>
        <dbReference type="Proteomes" id="UP000239899"/>
    </source>
</evidence>
<dbReference type="InterPro" id="IPR029052">
    <property type="entry name" value="Metallo-depent_PP-like"/>
</dbReference>
<feature type="region of interest" description="Disordered" evidence="7">
    <location>
        <begin position="303"/>
        <end position="348"/>
    </location>
</feature>
<dbReference type="GO" id="GO:0000978">
    <property type="term" value="F:RNA polymerase II cis-regulatory region sequence-specific DNA binding"/>
    <property type="evidence" value="ECO:0007669"/>
    <property type="project" value="TreeGrafter"/>
</dbReference>
<dbReference type="AlphaFoldDB" id="A0A2P6U1T2"/>
<keyword evidence="4" id="KW-0238">DNA-binding</keyword>
<evidence type="ECO:0000313" key="8">
    <source>
        <dbReference type="EMBL" id="PRW60276.1"/>
    </source>
</evidence>
<evidence type="ECO:0000256" key="7">
    <source>
        <dbReference type="SAM" id="MobiDB-lite"/>
    </source>
</evidence>
<feature type="compositionally biased region" description="Low complexity" evidence="7">
    <location>
        <begin position="418"/>
        <end position="440"/>
    </location>
</feature>
<dbReference type="PANTHER" id="PTHR13421:SF16">
    <property type="entry name" value="SNRNA-ACTIVATING PROTEIN COMPLEX SUBUNIT 3"/>
    <property type="match status" value="1"/>
</dbReference>
<dbReference type="GO" id="GO:0001046">
    <property type="term" value="F:core promoter sequence-specific DNA binding"/>
    <property type="evidence" value="ECO:0007669"/>
    <property type="project" value="TreeGrafter"/>
</dbReference>
<proteinExistence type="inferred from homology"/>
<feature type="compositionally biased region" description="Pro residues" evidence="7">
    <location>
        <begin position="331"/>
        <end position="344"/>
    </location>
</feature>
<dbReference type="OrthoDB" id="515020at2759"/>
<dbReference type="GO" id="GO:0003681">
    <property type="term" value="F:bent DNA binding"/>
    <property type="evidence" value="ECO:0007669"/>
    <property type="project" value="TreeGrafter"/>
</dbReference>
<feature type="compositionally biased region" description="Low complexity" evidence="7">
    <location>
        <begin position="527"/>
        <end position="589"/>
    </location>
</feature>
<evidence type="ECO:0000256" key="3">
    <source>
        <dbReference type="ARBA" id="ARBA00023015"/>
    </source>
</evidence>
<evidence type="ECO:0000256" key="1">
    <source>
        <dbReference type="ARBA" id="ARBA00004123"/>
    </source>
</evidence>
<evidence type="ECO:0000256" key="4">
    <source>
        <dbReference type="ARBA" id="ARBA00023125"/>
    </source>
</evidence>
<comment type="caution">
    <text evidence="8">The sequence shown here is derived from an EMBL/GenBank/DDBJ whole genome shotgun (WGS) entry which is preliminary data.</text>
</comment>
<comment type="similarity">
    <text evidence="2">Belongs to the SNAPC3/SRD2 family.</text>
</comment>
<comment type="subcellular location">
    <subcellularLocation>
        <location evidence="1">Nucleus</location>
    </subcellularLocation>
</comment>
<feature type="region of interest" description="Disordered" evidence="7">
    <location>
        <begin position="527"/>
        <end position="635"/>
    </location>
</feature>
<dbReference type="SUPFAM" id="SSF56300">
    <property type="entry name" value="Metallo-dependent phosphatases"/>
    <property type="match status" value="1"/>
</dbReference>
<feature type="region of interest" description="Disordered" evidence="7">
    <location>
        <begin position="264"/>
        <end position="287"/>
    </location>
</feature>
<dbReference type="GO" id="GO:0001006">
    <property type="term" value="F:RNA polymerase III type 3 promoter sequence-specific DNA binding"/>
    <property type="evidence" value="ECO:0007669"/>
    <property type="project" value="TreeGrafter"/>
</dbReference>
<keyword evidence="9" id="KW-1185">Reference proteome</keyword>
<evidence type="ECO:0000256" key="2">
    <source>
        <dbReference type="ARBA" id="ARBA00010410"/>
    </source>
</evidence>
<evidence type="ECO:0000256" key="6">
    <source>
        <dbReference type="ARBA" id="ARBA00023242"/>
    </source>
</evidence>
<dbReference type="Gene3D" id="3.60.21.10">
    <property type="match status" value="2"/>
</dbReference>
<accession>A0A2P6U1T2</accession>
<feature type="compositionally biased region" description="Low complexity" evidence="7">
    <location>
        <begin position="803"/>
        <end position="816"/>
    </location>
</feature>
<feature type="compositionally biased region" description="Low complexity" evidence="7">
    <location>
        <begin position="303"/>
        <end position="330"/>
    </location>
</feature>
<protein>
    <submittedName>
        <fullName evidence="8">snRNA-activating complex subunit</fullName>
    </submittedName>
</protein>
<dbReference type="STRING" id="3076.A0A2P6U1T2"/>
<feature type="compositionally biased region" description="Basic and acidic residues" evidence="7">
    <location>
        <begin position="834"/>
        <end position="847"/>
    </location>
</feature>
<feature type="compositionally biased region" description="Low complexity" evidence="7">
    <location>
        <begin position="689"/>
        <end position="746"/>
    </location>
</feature>
<dbReference type="PANTHER" id="PTHR13421">
    <property type="entry name" value="SNRNA-ACTIVATING PROTEIN COMPLEX SUBUNIT 3"/>
    <property type="match status" value="1"/>
</dbReference>
<dbReference type="GO" id="GO:0019185">
    <property type="term" value="C:snRNA-activating protein complex"/>
    <property type="evidence" value="ECO:0007669"/>
    <property type="project" value="TreeGrafter"/>
</dbReference>